<evidence type="ECO:0000313" key="3">
    <source>
        <dbReference type="Proteomes" id="UP001054945"/>
    </source>
</evidence>
<dbReference type="EMBL" id="BPLR01000004">
    <property type="protein sequence ID" value="GIY91371.1"/>
    <property type="molecule type" value="Genomic_DNA"/>
</dbReference>
<feature type="region of interest" description="Disordered" evidence="1">
    <location>
        <begin position="85"/>
        <end position="110"/>
    </location>
</feature>
<dbReference type="Proteomes" id="UP001054945">
    <property type="component" value="Unassembled WGS sequence"/>
</dbReference>
<comment type="caution">
    <text evidence="2">The sequence shown here is derived from an EMBL/GenBank/DDBJ whole genome shotgun (WGS) entry which is preliminary data.</text>
</comment>
<gene>
    <name evidence="2" type="ORF">CEXT_192591</name>
</gene>
<name>A0AAV4X7W7_CAEEX</name>
<proteinExistence type="predicted"/>
<dbReference type="AlphaFoldDB" id="A0AAV4X7W7"/>
<keyword evidence="3" id="KW-1185">Reference proteome</keyword>
<sequence>MEFFRAHVFYKLTWITDMLGTLTHRGISYKHQHPSKLRDVFPPEQEIRTEFEIYTNPEDETKNHQKDYHWKPKRRTQFFQEYQVSPAFTPGGGGLDPESFQPSYHWDDDPGRFFSGGFKTVSEK</sequence>
<accession>A0AAV4X7W7</accession>
<protein>
    <submittedName>
        <fullName evidence="2">Uncharacterized protein</fullName>
    </submittedName>
</protein>
<organism evidence="2 3">
    <name type="scientific">Caerostris extrusa</name>
    <name type="common">Bark spider</name>
    <name type="synonym">Caerostris bankana</name>
    <dbReference type="NCBI Taxonomy" id="172846"/>
    <lineage>
        <taxon>Eukaryota</taxon>
        <taxon>Metazoa</taxon>
        <taxon>Ecdysozoa</taxon>
        <taxon>Arthropoda</taxon>
        <taxon>Chelicerata</taxon>
        <taxon>Arachnida</taxon>
        <taxon>Araneae</taxon>
        <taxon>Araneomorphae</taxon>
        <taxon>Entelegynae</taxon>
        <taxon>Araneoidea</taxon>
        <taxon>Araneidae</taxon>
        <taxon>Caerostris</taxon>
    </lineage>
</organism>
<evidence type="ECO:0000313" key="2">
    <source>
        <dbReference type="EMBL" id="GIY91371.1"/>
    </source>
</evidence>
<reference evidence="2 3" key="1">
    <citation type="submission" date="2021-06" db="EMBL/GenBank/DDBJ databases">
        <title>Caerostris extrusa draft genome.</title>
        <authorList>
            <person name="Kono N."/>
            <person name="Arakawa K."/>
        </authorList>
    </citation>
    <scope>NUCLEOTIDE SEQUENCE [LARGE SCALE GENOMIC DNA]</scope>
</reference>
<evidence type="ECO:0000256" key="1">
    <source>
        <dbReference type="SAM" id="MobiDB-lite"/>
    </source>
</evidence>